<proteinExistence type="predicted"/>
<dbReference type="AlphaFoldDB" id="A0A8J2R6Y7"/>
<comment type="subcellular location">
    <subcellularLocation>
        <location evidence="1">Nucleus</location>
    </subcellularLocation>
</comment>
<protein>
    <recommendedName>
        <fullName evidence="3">RecA family profile 1 domain-containing protein</fullName>
    </recommendedName>
</protein>
<dbReference type="GO" id="GO:0003697">
    <property type="term" value="F:single-stranded DNA binding"/>
    <property type="evidence" value="ECO:0007669"/>
    <property type="project" value="TreeGrafter"/>
</dbReference>
<evidence type="ECO:0000313" key="4">
    <source>
        <dbReference type="EMBL" id="CAH0098048.1"/>
    </source>
</evidence>
<dbReference type="PANTHER" id="PTHR46457:SF1">
    <property type="entry name" value="DNA REPAIR PROTEIN RAD51 HOMOLOG 4"/>
    <property type="match status" value="1"/>
</dbReference>
<dbReference type="GO" id="GO:0000723">
    <property type="term" value="P:telomere maintenance"/>
    <property type="evidence" value="ECO:0007669"/>
    <property type="project" value="TreeGrafter"/>
</dbReference>
<dbReference type="GO" id="GO:0005524">
    <property type="term" value="F:ATP binding"/>
    <property type="evidence" value="ECO:0007669"/>
    <property type="project" value="InterPro"/>
</dbReference>
<evidence type="ECO:0000256" key="2">
    <source>
        <dbReference type="ARBA" id="ARBA00023242"/>
    </source>
</evidence>
<keyword evidence="2" id="KW-0539">Nucleus</keyword>
<dbReference type="InterPro" id="IPR020588">
    <property type="entry name" value="RecA_ATP-bd"/>
</dbReference>
<evidence type="ECO:0000313" key="5">
    <source>
        <dbReference type="Proteomes" id="UP000789390"/>
    </source>
</evidence>
<dbReference type="GO" id="GO:0007131">
    <property type="term" value="P:reciprocal meiotic recombination"/>
    <property type="evidence" value="ECO:0007669"/>
    <property type="project" value="TreeGrafter"/>
</dbReference>
<dbReference type="GO" id="GO:0140664">
    <property type="term" value="F:ATP-dependent DNA damage sensor activity"/>
    <property type="evidence" value="ECO:0007669"/>
    <property type="project" value="InterPro"/>
</dbReference>
<evidence type="ECO:0000256" key="1">
    <source>
        <dbReference type="ARBA" id="ARBA00004123"/>
    </source>
</evidence>
<reference evidence="4" key="1">
    <citation type="submission" date="2021-11" db="EMBL/GenBank/DDBJ databases">
        <authorList>
            <person name="Schell T."/>
        </authorList>
    </citation>
    <scope>NUCLEOTIDE SEQUENCE</scope>
    <source>
        <strain evidence="4">M5</strain>
    </source>
</reference>
<dbReference type="Gene3D" id="3.40.50.300">
    <property type="entry name" value="P-loop containing nucleotide triphosphate hydrolases"/>
    <property type="match status" value="1"/>
</dbReference>
<dbReference type="EMBL" id="CAKKLH010000001">
    <property type="protein sequence ID" value="CAH0098048.1"/>
    <property type="molecule type" value="Genomic_DNA"/>
</dbReference>
<dbReference type="InterPro" id="IPR051988">
    <property type="entry name" value="HRR_RAD51_Paralog"/>
</dbReference>
<keyword evidence="5" id="KW-1185">Reference proteome</keyword>
<dbReference type="GO" id="GO:0042148">
    <property type="term" value="P:DNA strand invasion"/>
    <property type="evidence" value="ECO:0007669"/>
    <property type="project" value="TreeGrafter"/>
</dbReference>
<dbReference type="OrthoDB" id="6348953at2759"/>
<dbReference type="InterPro" id="IPR027417">
    <property type="entry name" value="P-loop_NTPase"/>
</dbReference>
<feature type="domain" description="RecA family profile 1" evidence="3">
    <location>
        <begin position="78"/>
        <end position="239"/>
    </location>
</feature>
<organism evidence="4 5">
    <name type="scientific">Daphnia galeata</name>
    <dbReference type="NCBI Taxonomy" id="27404"/>
    <lineage>
        <taxon>Eukaryota</taxon>
        <taxon>Metazoa</taxon>
        <taxon>Ecdysozoa</taxon>
        <taxon>Arthropoda</taxon>
        <taxon>Crustacea</taxon>
        <taxon>Branchiopoda</taxon>
        <taxon>Diplostraca</taxon>
        <taxon>Cladocera</taxon>
        <taxon>Anomopoda</taxon>
        <taxon>Daphniidae</taxon>
        <taxon>Daphnia</taxon>
    </lineage>
</organism>
<dbReference type="PROSITE" id="PS50162">
    <property type="entry name" value="RECA_2"/>
    <property type="match status" value="1"/>
</dbReference>
<sequence>MNLLSESVSPLLTKDKLELLKSHKIFTTLDFVQYNNEKMANLIVQNVSEIIKIKDKILASNNSKPLRGDKMYDMLLKRTIMIHTGIEIVDKMFQGGIPSGRLVEVYGDSGSGKTQLALQLSANTALKQHYEVCYITTGDTNPKRILEIMQSLVKDGDYVKGLERITFCHIHDVYQLLEMLWTSEMKRYKLVIIDSLATLFLPIRGDSFNDSISLLNKVASDLKRQAVVHQCVVLTINHVSRWPTDGTTAEAQGATSPTPFLGRYWCSVPSLRLYSKTPEQQPIRTNCR</sequence>
<dbReference type="SUPFAM" id="SSF52540">
    <property type="entry name" value="P-loop containing nucleoside triphosphate hydrolases"/>
    <property type="match status" value="1"/>
</dbReference>
<dbReference type="Proteomes" id="UP000789390">
    <property type="component" value="Unassembled WGS sequence"/>
</dbReference>
<gene>
    <name evidence="4" type="ORF">DGAL_LOCUS95</name>
</gene>
<dbReference type="GO" id="GO:0033063">
    <property type="term" value="C:Rad51B-Rad51C-Rad51D-XRCC2 complex"/>
    <property type="evidence" value="ECO:0007669"/>
    <property type="project" value="TreeGrafter"/>
</dbReference>
<dbReference type="GO" id="GO:0000724">
    <property type="term" value="P:double-strand break repair via homologous recombination"/>
    <property type="evidence" value="ECO:0007669"/>
    <property type="project" value="TreeGrafter"/>
</dbReference>
<evidence type="ECO:0000259" key="3">
    <source>
        <dbReference type="PROSITE" id="PS50162"/>
    </source>
</evidence>
<dbReference type="GO" id="GO:0005815">
    <property type="term" value="C:microtubule organizing center"/>
    <property type="evidence" value="ECO:0007669"/>
    <property type="project" value="TreeGrafter"/>
</dbReference>
<dbReference type="PANTHER" id="PTHR46457">
    <property type="entry name" value="DNA REPAIR PROTEIN RAD51 HOMOLOG 4"/>
    <property type="match status" value="1"/>
</dbReference>
<accession>A0A8J2R6Y7</accession>
<dbReference type="GO" id="GO:0000400">
    <property type="term" value="F:four-way junction DNA binding"/>
    <property type="evidence" value="ECO:0007669"/>
    <property type="project" value="TreeGrafter"/>
</dbReference>
<dbReference type="InterPro" id="IPR013632">
    <property type="entry name" value="Rad51_C"/>
</dbReference>
<dbReference type="GO" id="GO:0005657">
    <property type="term" value="C:replication fork"/>
    <property type="evidence" value="ECO:0007669"/>
    <property type="project" value="TreeGrafter"/>
</dbReference>
<comment type="caution">
    <text evidence="4">The sequence shown here is derived from an EMBL/GenBank/DDBJ whole genome shotgun (WGS) entry which is preliminary data.</text>
</comment>
<dbReference type="Pfam" id="PF08423">
    <property type="entry name" value="Rad51"/>
    <property type="match status" value="1"/>
</dbReference>
<name>A0A8J2R6Y7_9CRUS</name>